<dbReference type="Gene3D" id="1.10.10.10">
    <property type="entry name" value="Winged helix-like DNA-binding domain superfamily/Winged helix DNA-binding domain"/>
    <property type="match status" value="1"/>
</dbReference>
<gene>
    <name evidence="2" type="ORF">EG799_12140</name>
</gene>
<evidence type="ECO:0000259" key="1">
    <source>
        <dbReference type="PROSITE" id="PS50043"/>
    </source>
</evidence>
<dbReference type="InterPro" id="IPR036388">
    <property type="entry name" value="WH-like_DNA-bd_sf"/>
</dbReference>
<keyword evidence="3" id="KW-1185">Reference proteome</keyword>
<name>A0A3N5DSQ3_9SPHN</name>
<accession>A0A3N5DSQ3</accession>
<dbReference type="SUPFAM" id="SSF46894">
    <property type="entry name" value="C-terminal effector domain of the bipartite response regulators"/>
    <property type="match status" value="1"/>
</dbReference>
<dbReference type="Pfam" id="PF13211">
    <property type="entry name" value="DUF4019"/>
    <property type="match status" value="1"/>
</dbReference>
<reference evidence="2 3" key="1">
    <citation type="submission" date="2018-11" db="EMBL/GenBank/DDBJ databases">
        <title>Erythrobacter spongiae sp. nov., isolated from a marine sponge.</title>
        <authorList>
            <person name="Zhuang L."/>
            <person name="Luo L."/>
        </authorList>
    </citation>
    <scope>NUCLEOTIDE SEQUENCE [LARGE SCALE GENOMIC DNA]</scope>
    <source>
        <strain evidence="2 3">HN-E23</strain>
    </source>
</reference>
<evidence type="ECO:0000313" key="2">
    <source>
        <dbReference type="EMBL" id="RPF72291.1"/>
    </source>
</evidence>
<dbReference type="InterPro" id="IPR000792">
    <property type="entry name" value="Tscrpt_reg_LuxR_C"/>
</dbReference>
<dbReference type="InterPro" id="IPR025091">
    <property type="entry name" value="DUF4019"/>
</dbReference>
<proteinExistence type="predicted"/>
<dbReference type="RefSeq" id="WP_123881607.1">
    <property type="nucleotide sequence ID" value="NZ_RPFZ01000001.1"/>
</dbReference>
<dbReference type="GO" id="GO:0003677">
    <property type="term" value="F:DNA binding"/>
    <property type="evidence" value="ECO:0007669"/>
    <property type="project" value="InterPro"/>
</dbReference>
<dbReference type="SMART" id="SM00421">
    <property type="entry name" value="HTH_LUXR"/>
    <property type="match status" value="1"/>
</dbReference>
<dbReference type="Pfam" id="PF00196">
    <property type="entry name" value="GerE"/>
    <property type="match status" value="1"/>
</dbReference>
<feature type="domain" description="HTH luxR-type" evidence="1">
    <location>
        <begin position="1"/>
        <end position="66"/>
    </location>
</feature>
<dbReference type="GO" id="GO:0006355">
    <property type="term" value="P:regulation of DNA-templated transcription"/>
    <property type="evidence" value="ECO:0007669"/>
    <property type="project" value="InterPro"/>
</dbReference>
<dbReference type="PROSITE" id="PS50043">
    <property type="entry name" value="HTH_LUXR_2"/>
    <property type="match status" value="1"/>
</dbReference>
<protein>
    <submittedName>
        <fullName evidence="2">DUF4019 domain-containing protein</fullName>
    </submittedName>
</protein>
<dbReference type="Proteomes" id="UP000275232">
    <property type="component" value="Unassembled WGS sequence"/>
</dbReference>
<dbReference type="EMBL" id="RPFZ01000001">
    <property type="protein sequence ID" value="RPF72291.1"/>
    <property type="molecule type" value="Genomic_DNA"/>
</dbReference>
<evidence type="ECO:0000313" key="3">
    <source>
        <dbReference type="Proteomes" id="UP000275232"/>
    </source>
</evidence>
<comment type="caution">
    <text evidence="2">The sequence shown here is derived from an EMBL/GenBank/DDBJ whole genome shotgun (WGS) entry which is preliminary data.</text>
</comment>
<dbReference type="OrthoDB" id="7193436at2"/>
<organism evidence="2 3">
    <name type="scientific">Aurantiacibacter spongiae</name>
    <dbReference type="NCBI Taxonomy" id="2488860"/>
    <lineage>
        <taxon>Bacteria</taxon>
        <taxon>Pseudomonadati</taxon>
        <taxon>Pseudomonadota</taxon>
        <taxon>Alphaproteobacteria</taxon>
        <taxon>Sphingomonadales</taxon>
        <taxon>Erythrobacteraceae</taxon>
        <taxon>Aurantiacibacter</taxon>
    </lineage>
</organism>
<dbReference type="AlphaFoldDB" id="A0A3N5DSQ3"/>
<sequence length="256" mass="26892">MGEALSDLTEKEKQALRLLLAGHDAKSSALELDLSVHAINDRLRAARRKLGVSSSREAARILGDAEGTTPQILAPGQLGVAGAVVDREQRQTSKPNGWGHRLAWLTGGMLMMSLLIAAAIYTTTGAAGPPPAAQASQAQADRLAGATVVAAARAWVELVDAGEYAQSWERAGPMFRAQVSAQQWGDTVRPVRAQLGALQSRDAGSGVLEDSLPGAPAGEYAVIQFPAQYAAAGEVTETVVLRRENGAWGVVGYFVR</sequence>
<dbReference type="InterPro" id="IPR016032">
    <property type="entry name" value="Sig_transdc_resp-reg_C-effctor"/>
</dbReference>